<sequence>MDRVGLTNMPGEVLHNIAAKVTPKDLASLLHVSRLFHNLVDQNQTLPKDVYQFNFEHQLNYVYVMVHRLVKHASSAGYSDQSSNQLASKNMIFLKGLFDGKMNQIAFMHKSSLFERIYNILDWEFSCVPLTNKQKQLSAKLHCLSGKPILKVGNSVSIKTYPYACSMVYDLRRHNPQNKWGPFRDDGSGRVDWEKVEAIFIVLGHNIYSKKLVRTFGDIWNNPFSGSWKGSFSSPSPNPDFKEVDAEDPYGVTGTWYRMVSSLDYDDFFSYNFTHPGRHQTPRPPLHIGEMTRFGIMRIHVTKVEEAKTGSGYSMNYPVVHYEGTCSPLDRSFDIGLPYEIQGFVGMTRYGDVHWTSVSLIQGQERWKNEGIQIGGLRSARGVLGNWFDVDHHPHGPCGPLAYWKVSDSESELQVHTDLPRSFFLWNMLIHTNDSEDSEYDVDGPTDDEDDSESGLPSLLVDTVMEIVEVTDFLEEEPSSNA</sequence>
<dbReference type="Pfam" id="PF00646">
    <property type="entry name" value="F-box"/>
    <property type="match status" value="1"/>
</dbReference>
<dbReference type="OrthoDB" id="3226064at2759"/>
<dbReference type="InterPro" id="IPR001810">
    <property type="entry name" value="F-box_dom"/>
</dbReference>
<evidence type="ECO:0000259" key="2">
    <source>
        <dbReference type="PROSITE" id="PS50181"/>
    </source>
</evidence>
<evidence type="ECO:0000313" key="4">
    <source>
        <dbReference type="Proteomes" id="UP000827724"/>
    </source>
</evidence>
<protein>
    <recommendedName>
        <fullName evidence="2">F-box domain-containing protein</fullName>
    </recommendedName>
</protein>
<gene>
    <name evidence="3" type="ORF">Trco_003902</name>
</gene>
<dbReference type="Proteomes" id="UP000827724">
    <property type="component" value="Unassembled WGS sequence"/>
</dbReference>
<feature type="region of interest" description="Disordered" evidence="1">
    <location>
        <begin position="436"/>
        <end position="459"/>
    </location>
</feature>
<dbReference type="PROSITE" id="PS50181">
    <property type="entry name" value="FBOX"/>
    <property type="match status" value="1"/>
</dbReference>
<feature type="compositionally biased region" description="Acidic residues" evidence="1">
    <location>
        <begin position="436"/>
        <end position="453"/>
    </location>
</feature>
<accession>A0A9P8QLY6</accession>
<organism evidence="3 4">
    <name type="scientific">Trichoderma cornu-damae</name>
    <dbReference type="NCBI Taxonomy" id="654480"/>
    <lineage>
        <taxon>Eukaryota</taxon>
        <taxon>Fungi</taxon>
        <taxon>Dikarya</taxon>
        <taxon>Ascomycota</taxon>
        <taxon>Pezizomycotina</taxon>
        <taxon>Sordariomycetes</taxon>
        <taxon>Hypocreomycetidae</taxon>
        <taxon>Hypocreales</taxon>
        <taxon>Hypocreaceae</taxon>
        <taxon>Trichoderma</taxon>
    </lineage>
</organism>
<name>A0A9P8QLY6_9HYPO</name>
<dbReference type="AlphaFoldDB" id="A0A9P8QLY6"/>
<reference evidence="3" key="1">
    <citation type="submission" date="2021-08" db="EMBL/GenBank/DDBJ databases">
        <title>Chromosome-Level Trichoderma cornu-damae using Hi-C Data.</title>
        <authorList>
            <person name="Kim C.S."/>
        </authorList>
    </citation>
    <scope>NUCLEOTIDE SEQUENCE</scope>
    <source>
        <strain evidence="3">KA19-0412C</strain>
    </source>
</reference>
<keyword evidence="4" id="KW-1185">Reference proteome</keyword>
<dbReference type="SUPFAM" id="SSF81383">
    <property type="entry name" value="F-box domain"/>
    <property type="match status" value="1"/>
</dbReference>
<comment type="caution">
    <text evidence="3">The sequence shown here is derived from an EMBL/GenBank/DDBJ whole genome shotgun (WGS) entry which is preliminary data.</text>
</comment>
<dbReference type="InterPro" id="IPR036047">
    <property type="entry name" value="F-box-like_dom_sf"/>
</dbReference>
<evidence type="ECO:0000313" key="3">
    <source>
        <dbReference type="EMBL" id="KAH6607589.1"/>
    </source>
</evidence>
<feature type="domain" description="F-box" evidence="2">
    <location>
        <begin position="3"/>
        <end position="49"/>
    </location>
</feature>
<evidence type="ECO:0000256" key="1">
    <source>
        <dbReference type="SAM" id="MobiDB-lite"/>
    </source>
</evidence>
<dbReference type="EMBL" id="JAIWOZ010000003">
    <property type="protein sequence ID" value="KAH6607589.1"/>
    <property type="molecule type" value="Genomic_DNA"/>
</dbReference>
<dbReference type="SMART" id="SM00256">
    <property type="entry name" value="FBOX"/>
    <property type="match status" value="1"/>
</dbReference>
<proteinExistence type="predicted"/>